<dbReference type="PANTHER" id="PTHR36587">
    <property type="entry name" value="EXPRESSION SITE-ASSOCIATED GENE 3 (ESAG3)-LIKE PROTEIN"/>
    <property type="match status" value="1"/>
</dbReference>
<evidence type="ECO:0000313" key="1">
    <source>
        <dbReference type="EMBL" id="CAD2221883.1"/>
    </source>
</evidence>
<gene>
    <name evidence="1" type="ORF">ADEAN_000941800</name>
</gene>
<sequence length="449" mass="51660">MRRLRAVVDYAAAEGLDDEDVILWVDSDTVLTGRDMAAAVADYVLHSAPSEAQLDVAAVRAWEDYGPKEAGVVLRSMKSRADDQQRWQYPPVLYNAENGCALYQYINNACHEFMNFIEVMIKVARDDLKPGEEYTMSELWTRVRQYATTGGTPTVRSDLFDRMRRDIHMNAKYSSNLHDKIQNERESYKKQYNVSKRVYVASRDENRPRFEPRYAQGAATSPSRSFNAGAYIGRVWALKKLTDAFELALREVQLRPVSWLPGPHFSNDQAVLGMLYYTQRLWEVEYGLLEAPPPKVEEDPSPRRRTIPAFDIPVGLIGLDKRRSFFGIDVIRAEIPHTRPTRNAVFLPPFTGAVRESRTGALLAVYQDEPSVPLSWHFAGFYKPFRSEEAQFSYNWMVSSFLHDDVYRHNSYILSQYTIELISGKERYYGDYLTICGNPLIKRKKSNEP</sequence>
<dbReference type="Proteomes" id="UP000515908">
    <property type="component" value="Chromosome 23"/>
</dbReference>
<dbReference type="AlphaFoldDB" id="A0A7G2CTV1"/>
<evidence type="ECO:0000313" key="2">
    <source>
        <dbReference type="Proteomes" id="UP000515908"/>
    </source>
</evidence>
<proteinExistence type="predicted"/>
<accession>A0A7G2CTV1</accession>
<name>A0A7G2CTV1_9TRYP</name>
<protein>
    <submittedName>
        <fullName evidence="1">Uncharacterized protein</fullName>
    </submittedName>
</protein>
<dbReference type="EMBL" id="LR877167">
    <property type="protein sequence ID" value="CAD2221883.1"/>
    <property type="molecule type" value="Genomic_DNA"/>
</dbReference>
<dbReference type="VEuPathDB" id="TriTrypDB:ADEAN_000941800"/>
<dbReference type="PANTHER" id="PTHR36587:SF2">
    <property type="entry name" value="EXPRESSION SITE-ASSOCIATED GENE 3 (ESAG3)-LIKE PROTEIN"/>
    <property type="match status" value="1"/>
</dbReference>
<reference evidence="1 2" key="1">
    <citation type="submission" date="2020-08" db="EMBL/GenBank/DDBJ databases">
        <authorList>
            <person name="Newling K."/>
            <person name="Davey J."/>
            <person name="Forrester S."/>
        </authorList>
    </citation>
    <scope>NUCLEOTIDE SEQUENCE [LARGE SCALE GENOMIC DNA]</scope>
    <source>
        <strain evidence="2">Crithidia deanei Carvalho (ATCC PRA-265)</strain>
    </source>
</reference>
<keyword evidence="2" id="KW-1185">Reference proteome</keyword>
<organism evidence="1 2">
    <name type="scientific">Angomonas deanei</name>
    <dbReference type="NCBI Taxonomy" id="59799"/>
    <lineage>
        <taxon>Eukaryota</taxon>
        <taxon>Discoba</taxon>
        <taxon>Euglenozoa</taxon>
        <taxon>Kinetoplastea</taxon>
        <taxon>Metakinetoplastina</taxon>
        <taxon>Trypanosomatida</taxon>
        <taxon>Trypanosomatidae</taxon>
        <taxon>Strigomonadinae</taxon>
        <taxon>Angomonas</taxon>
    </lineage>
</organism>